<dbReference type="EMBL" id="CP027753">
    <property type="protein sequence ID" value="AZE49520.1"/>
    <property type="molecule type" value="Genomic_DNA"/>
</dbReference>
<proteinExistence type="predicted"/>
<evidence type="ECO:0000313" key="1">
    <source>
        <dbReference type="EMBL" id="AZE49520.1"/>
    </source>
</evidence>
<evidence type="ECO:0000313" key="2">
    <source>
        <dbReference type="Proteomes" id="UP000268048"/>
    </source>
</evidence>
<dbReference type="Proteomes" id="UP000268048">
    <property type="component" value="Chromosome"/>
</dbReference>
<reference evidence="1 2" key="1">
    <citation type="submission" date="2018-03" db="EMBL/GenBank/DDBJ databases">
        <title>Diversity of phytobeneficial traits revealed by whole-genome analysis of worldwide-isolated phenazine-producing Pseudomonas spp.</title>
        <authorList>
            <person name="Biessy A."/>
            <person name="Novinscak A."/>
            <person name="Blom J."/>
            <person name="Leger G."/>
            <person name="Thomashow L.S."/>
            <person name="Cazorla F.M."/>
            <person name="Josic D."/>
            <person name="Filion M."/>
        </authorList>
    </citation>
    <scope>NUCLEOTIDE SEQUENCE [LARGE SCALE GENOMIC DNA]</scope>
    <source>
        <strain evidence="1 2">B25</strain>
    </source>
</reference>
<protein>
    <submittedName>
        <fullName evidence="1">Uncharacterized protein</fullName>
    </submittedName>
</protein>
<accession>A0A3G7TR17</accession>
<organism evidence="1 2">
    <name type="scientific">Pseudomonas chlororaphis</name>
    <dbReference type="NCBI Taxonomy" id="587753"/>
    <lineage>
        <taxon>Bacteria</taxon>
        <taxon>Pseudomonadati</taxon>
        <taxon>Pseudomonadota</taxon>
        <taxon>Gammaproteobacteria</taxon>
        <taxon>Pseudomonadales</taxon>
        <taxon>Pseudomonadaceae</taxon>
        <taxon>Pseudomonas</taxon>
    </lineage>
</organism>
<sequence length="54" mass="6540">MLAMTPFHHKKSQSRDKTLFPLSRIIKISLFIKYLNIWHKTRYSPSHTRNTLQK</sequence>
<name>A0A3G7TR17_9PSED</name>
<gene>
    <name evidence="1" type="ORF">C4K04_3851</name>
</gene>
<dbReference type="AlphaFoldDB" id="A0A3G7TR17"/>